<name>A0A367FKS3_9ACTN</name>
<dbReference type="AlphaFoldDB" id="A0A367FKS3"/>
<feature type="transmembrane region" description="Helical" evidence="1">
    <location>
        <begin position="96"/>
        <end position="115"/>
    </location>
</feature>
<evidence type="ECO:0000256" key="1">
    <source>
        <dbReference type="SAM" id="Phobius"/>
    </source>
</evidence>
<evidence type="ECO:0008006" key="4">
    <source>
        <dbReference type="Google" id="ProtNLM"/>
    </source>
</evidence>
<protein>
    <recommendedName>
        <fullName evidence="4">ATP synthase protein I</fullName>
    </recommendedName>
</protein>
<dbReference type="EMBL" id="QOIL01000006">
    <property type="protein sequence ID" value="RCG30894.1"/>
    <property type="molecule type" value="Genomic_DNA"/>
</dbReference>
<gene>
    <name evidence="2" type="ORF">DQ384_13080</name>
</gene>
<sequence length="143" mass="14796">MQANDLQILRAAVIPTAVAGLAAVVVAAFAEGAKGALGAGIGVLVVAAFFTISLVAVTYAARISPTMMMAAALGTFLLKILALVVTLEAFQDATVWHPGAFGLTVIACTVIWTIGEARGFLKLRILYVDPTVKVPGQIGEKRT</sequence>
<evidence type="ECO:0000313" key="2">
    <source>
        <dbReference type="EMBL" id="RCG30894.1"/>
    </source>
</evidence>
<feature type="transmembrane region" description="Helical" evidence="1">
    <location>
        <begin position="12"/>
        <end position="30"/>
    </location>
</feature>
<feature type="transmembrane region" description="Helical" evidence="1">
    <location>
        <begin position="36"/>
        <end position="61"/>
    </location>
</feature>
<comment type="caution">
    <text evidence="2">The sequence shown here is derived from an EMBL/GenBank/DDBJ whole genome shotgun (WGS) entry which is preliminary data.</text>
</comment>
<keyword evidence="1" id="KW-1133">Transmembrane helix</keyword>
<keyword evidence="3" id="KW-1185">Reference proteome</keyword>
<accession>A0A367FKS3</accession>
<evidence type="ECO:0000313" key="3">
    <source>
        <dbReference type="Proteomes" id="UP000253094"/>
    </source>
</evidence>
<dbReference type="OrthoDB" id="3542908at2"/>
<dbReference type="Proteomes" id="UP000253094">
    <property type="component" value="Unassembled WGS sequence"/>
</dbReference>
<feature type="transmembrane region" description="Helical" evidence="1">
    <location>
        <begin position="68"/>
        <end position="90"/>
    </location>
</feature>
<dbReference type="RefSeq" id="WP_114029025.1">
    <property type="nucleotide sequence ID" value="NZ_QOIL01000006.1"/>
</dbReference>
<keyword evidence="1" id="KW-0812">Transmembrane</keyword>
<organism evidence="2 3">
    <name type="scientific">Sphaerisporangium album</name>
    <dbReference type="NCBI Taxonomy" id="509200"/>
    <lineage>
        <taxon>Bacteria</taxon>
        <taxon>Bacillati</taxon>
        <taxon>Actinomycetota</taxon>
        <taxon>Actinomycetes</taxon>
        <taxon>Streptosporangiales</taxon>
        <taxon>Streptosporangiaceae</taxon>
        <taxon>Sphaerisporangium</taxon>
    </lineage>
</organism>
<proteinExistence type="predicted"/>
<reference evidence="2 3" key="1">
    <citation type="submission" date="2018-06" db="EMBL/GenBank/DDBJ databases">
        <title>Sphaerisporangium craniellae sp. nov., isolated from a marine sponge in the South China Sea.</title>
        <authorList>
            <person name="Li L."/>
        </authorList>
    </citation>
    <scope>NUCLEOTIDE SEQUENCE [LARGE SCALE GENOMIC DNA]</scope>
    <source>
        <strain evidence="2 3">CCTCC AA 208026</strain>
    </source>
</reference>
<keyword evidence="1" id="KW-0472">Membrane</keyword>